<evidence type="ECO:0000313" key="4">
    <source>
        <dbReference type="Proteomes" id="UP000269412"/>
    </source>
</evidence>
<dbReference type="InterPro" id="IPR037401">
    <property type="entry name" value="SnoaL-like"/>
</dbReference>
<reference evidence="3 4" key="1">
    <citation type="submission" date="2018-10" db="EMBL/GenBank/DDBJ databases">
        <title>Genomic Encyclopedia of Archaeal and Bacterial Type Strains, Phase II (KMG-II): from individual species to whole genera.</title>
        <authorList>
            <person name="Goeker M."/>
        </authorList>
    </citation>
    <scope>NUCLEOTIDE SEQUENCE [LARGE SCALE GENOMIC DNA]</scope>
    <source>
        <strain evidence="3 4">DSM 25230</strain>
    </source>
</reference>
<dbReference type="EMBL" id="RBIQ01000007">
    <property type="protein sequence ID" value="RKR14545.1"/>
    <property type="molecule type" value="Genomic_DNA"/>
</dbReference>
<dbReference type="Pfam" id="PF13474">
    <property type="entry name" value="SnoaL_3"/>
    <property type="match status" value="1"/>
</dbReference>
<comment type="caution">
    <text evidence="3">The sequence shown here is derived from an EMBL/GenBank/DDBJ whole genome shotgun (WGS) entry which is preliminary data.</text>
</comment>
<dbReference type="OrthoDB" id="271716at2"/>
<sequence>MKNSLLFVLCMCLGMFYSFSQTKKKQINALVTAWHQAAADANFDAYFGKMTNDAVFVGTDATENWQNKEFKEFCKPYFNNGKAWSFTTIERNIYSTEKNIAWFDELLNTQMGICRGSGVVNKVGGQWKIAHYVLSITIPNEKIKEVVLLKKVEKTALEHK</sequence>
<gene>
    <name evidence="3" type="ORF">CLV91_0622</name>
</gene>
<dbReference type="AlphaFoldDB" id="A0A495ECF3"/>
<dbReference type="RefSeq" id="WP_121063855.1">
    <property type="nucleotide sequence ID" value="NZ_RBIQ01000007.1"/>
</dbReference>
<feature type="domain" description="SnoaL-like" evidence="2">
    <location>
        <begin position="27"/>
        <end position="139"/>
    </location>
</feature>
<dbReference type="Gene3D" id="3.10.450.50">
    <property type="match status" value="1"/>
</dbReference>
<name>A0A495ECF3_9FLAO</name>
<evidence type="ECO:0000259" key="2">
    <source>
        <dbReference type="Pfam" id="PF13474"/>
    </source>
</evidence>
<accession>A0A495ECF3</accession>
<protein>
    <submittedName>
        <fullName evidence="3">SnoaL-like protein</fullName>
    </submittedName>
</protein>
<proteinExistence type="predicted"/>
<feature type="signal peptide" evidence="1">
    <location>
        <begin position="1"/>
        <end position="20"/>
    </location>
</feature>
<feature type="chain" id="PRO_5019832994" evidence="1">
    <location>
        <begin position="21"/>
        <end position="160"/>
    </location>
</feature>
<evidence type="ECO:0000313" key="3">
    <source>
        <dbReference type="EMBL" id="RKR14545.1"/>
    </source>
</evidence>
<dbReference type="SUPFAM" id="SSF54427">
    <property type="entry name" value="NTF2-like"/>
    <property type="match status" value="1"/>
</dbReference>
<organism evidence="3 4">
    <name type="scientific">Maribacter vaceletii</name>
    <dbReference type="NCBI Taxonomy" id="1206816"/>
    <lineage>
        <taxon>Bacteria</taxon>
        <taxon>Pseudomonadati</taxon>
        <taxon>Bacteroidota</taxon>
        <taxon>Flavobacteriia</taxon>
        <taxon>Flavobacteriales</taxon>
        <taxon>Flavobacteriaceae</taxon>
        <taxon>Maribacter</taxon>
    </lineage>
</organism>
<dbReference type="Proteomes" id="UP000269412">
    <property type="component" value="Unassembled WGS sequence"/>
</dbReference>
<dbReference type="InterPro" id="IPR032710">
    <property type="entry name" value="NTF2-like_dom_sf"/>
</dbReference>
<keyword evidence="4" id="KW-1185">Reference proteome</keyword>
<evidence type="ECO:0000256" key="1">
    <source>
        <dbReference type="SAM" id="SignalP"/>
    </source>
</evidence>
<keyword evidence="1" id="KW-0732">Signal</keyword>